<reference evidence="1 2" key="1">
    <citation type="submission" date="2023-01" db="EMBL/GenBank/DDBJ databases">
        <title>Psychrosphaera sp. nov., isolated from marine algae.</title>
        <authorList>
            <person name="Bayburt H."/>
            <person name="Choi B.J."/>
            <person name="Kim J.M."/>
            <person name="Choi D.G."/>
            <person name="Jeon C.O."/>
        </authorList>
    </citation>
    <scope>NUCLEOTIDE SEQUENCE [LARGE SCALE GENOMIC DNA]</scope>
    <source>
        <strain evidence="1 2">G1-22</strain>
    </source>
</reference>
<dbReference type="EMBL" id="JAQOMS010000002">
    <property type="protein sequence ID" value="MDC2888095.1"/>
    <property type="molecule type" value="Genomic_DNA"/>
</dbReference>
<organism evidence="1 2">
    <name type="scientific">Psychrosphaera algicola</name>
    <dbReference type="NCBI Taxonomy" id="3023714"/>
    <lineage>
        <taxon>Bacteria</taxon>
        <taxon>Pseudomonadati</taxon>
        <taxon>Pseudomonadota</taxon>
        <taxon>Gammaproteobacteria</taxon>
        <taxon>Alteromonadales</taxon>
        <taxon>Pseudoalteromonadaceae</taxon>
        <taxon>Psychrosphaera</taxon>
    </lineage>
</organism>
<protein>
    <submittedName>
        <fullName evidence="1">DUF2835 family protein</fullName>
    </submittedName>
</protein>
<gene>
    <name evidence="1" type="ORF">PN838_03790</name>
</gene>
<name>A0ABT5FC06_9GAMM</name>
<dbReference type="RefSeq" id="WP_215962348.1">
    <property type="nucleotide sequence ID" value="NZ_JAQOMS010000002.1"/>
</dbReference>
<sequence length="75" mass="8707">MNKIHRFRIELSARECREFYQGLFTTIQVRTEGGLSLRLSAQHVRHFMTVGGVSGIFELQIDENNKFISLHKISN</sequence>
<dbReference type="InterPro" id="IPR021363">
    <property type="entry name" value="DUF2835"/>
</dbReference>
<dbReference type="Proteomes" id="UP001528411">
    <property type="component" value="Unassembled WGS sequence"/>
</dbReference>
<dbReference type="Pfam" id="PF11197">
    <property type="entry name" value="DUF2835"/>
    <property type="match status" value="1"/>
</dbReference>
<proteinExistence type="predicted"/>
<evidence type="ECO:0000313" key="1">
    <source>
        <dbReference type="EMBL" id="MDC2888095.1"/>
    </source>
</evidence>
<comment type="caution">
    <text evidence="1">The sequence shown here is derived from an EMBL/GenBank/DDBJ whole genome shotgun (WGS) entry which is preliminary data.</text>
</comment>
<accession>A0ABT5FC06</accession>
<keyword evidence="2" id="KW-1185">Reference proteome</keyword>
<evidence type="ECO:0000313" key="2">
    <source>
        <dbReference type="Proteomes" id="UP001528411"/>
    </source>
</evidence>